<sequence length="341" mass="37206">MKQVRLYIIMLAVVVLPHTMKAQRGGDALYMLLHLTQSSKVASLGGNQVGLPASDLSMLLHNPGLLDSAFSKQVSLSYVPYLADISYGYGGGALHFSKVGTFALGFSHIGYGEMTAADESGVITGTFTAGETMIQASYSRMLYGRIRAGISVKPVISRIESYDSWGIAGDMGVFYTDSSGLFTAGLVLRNFGRQITSYGQAEVESLPADLQAGLSFKPAHAPFRISLTAQDLLSGSLDYELNDDEGSDIRRDYDKASDLEKVLRHFTLGLEFMPSQNFYVAGGVNPRRRIDMKTQSKASTVGYTWGFGFRVYKFHFSYASGRYHLAGTSNHFTISTNLSSF</sequence>
<keyword evidence="2" id="KW-1185">Reference proteome</keyword>
<accession>A0A9J6ZR28</accession>
<dbReference type="EMBL" id="CP098400">
    <property type="protein sequence ID" value="URW80079.1"/>
    <property type="molecule type" value="Genomic_DNA"/>
</dbReference>
<evidence type="ECO:0000313" key="1">
    <source>
        <dbReference type="EMBL" id="URW80079.1"/>
    </source>
</evidence>
<dbReference type="AlphaFoldDB" id="A0A9J6ZR28"/>
<name>A0A9J6ZR28_9BACT</name>
<dbReference type="NCBIfam" id="NF033711">
    <property type="entry name" value="T9SS_PorQ"/>
    <property type="match status" value="1"/>
</dbReference>
<dbReference type="KEGG" id="alkq:M9189_01730"/>
<protein>
    <submittedName>
        <fullName evidence="1">Type IX secretion system protein PorQ</fullName>
    </submittedName>
</protein>
<proteinExistence type="predicted"/>
<dbReference type="RefSeq" id="WP_250724191.1">
    <property type="nucleotide sequence ID" value="NZ_CP098400.1"/>
</dbReference>
<dbReference type="Proteomes" id="UP001056426">
    <property type="component" value="Chromosome"/>
</dbReference>
<organism evidence="1 2">
    <name type="scientific">Xiashengella succiniciproducens</name>
    <dbReference type="NCBI Taxonomy" id="2949635"/>
    <lineage>
        <taxon>Bacteria</taxon>
        <taxon>Pseudomonadati</taxon>
        <taxon>Bacteroidota</taxon>
        <taxon>Bacteroidia</taxon>
        <taxon>Marinilabiliales</taxon>
        <taxon>Marinilabiliaceae</taxon>
        <taxon>Xiashengella</taxon>
    </lineage>
</organism>
<reference evidence="1" key="2">
    <citation type="submission" date="2022-06" db="EMBL/GenBank/DDBJ databases">
        <title>Xiashengella guii gen. nov. sp. nov., a bacterium isolated form anaerobic digestion tank.</title>
        <authorList>
            <person name="Huang H."/>
        </authorList>
    </citation>
    <scope>NUCLEOTIDE SEQUENCE</scope>
    <source>
        <strain evidence="1">Ai-910</strain>
    </source>
</reference>
<reference evidence="1" key="1">
    <citation type="submission" date="2022-05" db="EMBL/GenBank/DDBJ databases">
        <authorList>
            <person name="Sun X."/>
        </authorList>
    </citation>
    <scope>NUCLEOTIDE SEQUENCE</scope>
    <source>
        <strain evidence="1">Ai-910</strain>
    </source>
</reference>
<gene>
    <name evidence="1" type="primary">porQ</name>
    <name evidence="1" type="ORF">M9189_01730</name>
</gene>
<dbReference type="NCBIfam" id="NF033709">
    <property type="entry name" value="PorV_fam"/>
    <property type="match status" value="1"/>
</dbReference>
<evidence type="ECO:0000313" key="2">
    <source>
        <dbReference type="Proteomes" id="UP001056426"/>
    </source>
</evidence>